<dbReference type="GO" id="GO:0008843">
    <property type="term" value="F:endochitinase activity"/>
    <property type="evidence" value="ECO:0007669"/>
    <property type="project" value="UniProtKB-EC"/>
</dbReference>
<comment type="function">
    <text evidence="17">Dual chitinase/transglycosylase that plays a role in cell wall architecture. Chitinase and transglycosylase activities are coupled. Required for the polysaccharide cross-linking at the septa and the cell wall. More specifically, transfers chitin to 1,6-beta-glucan in the cell wall.</text>
</comment>
<dbReference type="Pfam" id="PF00722">
    <property type="entry name" value="Glyco_hydro_16"/>
    <property type="match status" value="1"/>
</dbReference>
<dbReference type="SUPFAM" id="SSF49899">
    <property type="entry name" value="Concanavalin A-like lectins/glucanases"/>
    <property type="match status" value="1"/>
</dbReference>
<dbReference type="GO" id="GO:0016757">
    <property type="term" value="F:glycosyltransferase activity"/>
    <property type="evidence" value="ECO:0007669"/>
    <property type="project" value="UniProtKB-KW"/>
</dbReference>
<evidence type="ECO:0000256" key="8">
    <source>
        <dbReference type="ARBA" id="ARBA00022679"/>
    </source>
</evidence>
<accession>A0A9W9LP72</accession>
<keyword evidence="6" id="KW-0336">GPI-anchor</keyword>
<evidence type="ECO:0000256" key="1">
    <source>
        <dbReference type="ARBA" id="ARBA00000822"/>
    </source>
</evidence>
<dbReference type="GO" id="GO:0005886">
    <property type="term" value="C:plasma membrane"/>
    <property type="evidence" value="ECO:0007669"/>
    <property type="project" value="UniProtKB-SubCell"/>
</dbReference>
<dbReference type="PANTHER" id="PTHR10963">
    <property type="entry name" value="GLYCOSYL HYDROLASE-RELATED"/>
    <property type="match status" value="1"/>
</dbReference>
<evidence type="ECO:0000256" key="16">
    <source>
        <dbReference type="ARBA" id="ARBA00038074"/>
    </source>
</evidence>
<evidence type="ECO:0000256" key="18">
    <source>
        <dbReference type="PIRNR" id="PIRNR037299"/>
    </source>
</evidence>
<evidence type="ECO:0000256" key="11">
    <source>
        <dbReference type="ARBA" id="ARBA00023136"/>
    </source>
</evidence>
<dbReference type="InterPro" id="IPR017168">
    <property type="entry name" value="CHR-like"/>
</dbReference>
<evidence type="ECO:0000256" key="3">
    <source>
        <dbReference type="ARBA" id="ARBA00004609"/>
    </source>
</evidence>
<dbReference type="Proteomes" id="UP001149163">
    <property type="component" value="Unassembled WGS sequence"/>
</dbReference>
<evidence type="ECO:0000256" key="15">
    <source>
        <dbReference type="ARBA" id="ARBA00023316"/>
    </source>
</evidence>
<keyword evidence="9 22" id="KW-0732">Signal</keyword>
<evidence type="ECO:0000313" key="24">
    <source>
        <dbReference type="EMBL" id="KAJ5167438.1"/>
    </source>
</evidence>
<dbReference type="OrthoDB" id="4781at2759"/>
<dbReference type="GO" id="GO:0009277">
    <property type="term" value="C:fungal-type cell wall"/>
    <property type="evidence" value="ECO:0007669"/>
    <property type="project" value="TreeGrafter"/>
</dbReference>
<dbReference type="InterPro" id="IPR000757">
    <property type="entry name" value="Beta-glucanase-like"/>
</dbReference>
<protein>
    <recommendedName>
        <fullName evidence="18">Crh-like protein</fullName>
        <ecNumber evidence="18">3.2.-.-</ecNumber>
    </recommendedName>
</protein>
<proteinExistence type="inferred from homology"/>
<dbReference type="PIRSF" id="PIRSF037299">
    <property type="entry name" value="Glycosidase_CRH1_prd"/>
    <property type="match status" value="1"/>
</dbReference>
<feature type="chain" id="PRO_5040750369" description="Crh-like protein" evidence="22">
    <location>
        <begin position="22"/>
        <end position="389"/>
    </location>
</feature>
<dbReference type="GeneID" id="81427520"/>
<evidence type="ECO:0000256" key="6">
    <source>
        <dbReference type="ARBA" id="ARBA00022622"/>
    </source>
</evidence>
<dbReference type="RefSeq" id="XP_056543899.1">
    <property type="nucleotide sequence ID" value="XM_056688344.1"/>
</dbReference>
<dbReference type="InterPro" id="IPR013320">
    <property type="entry name" value="ConA-like_dom_sf"/>
</dbReference>
<comment type="similarity">
    <text evidence="16">Belongs to the glycosyl hydrolase 16 family. CRH1 subfamily.</text>
</comment>
<dbReference type="InterPro" id="IPR050546">
    <property type="entry name" value="Glycosyl_Hydrlase_16"/>
</dbReference>
<evidence type="ECO:0000313" key="25">
    <source>
        <dbReference type="Proteomes" id="UP001149163"/>
    </source>
</evidence>
<keyword evidence="5" id="KW-0964">Secreted</keyword>
<keyword evidence="13" id="KW-0449">Lipoprotein</keyword>
<dbReference type="GO" id="GO:0005975">
    <property type="term" value="P:carbohydrate metabolic process"/>
    <property type="evidence" value="ECO:0007669"/>
    <property type="project" value="InterPro"/>
</dbReference>
<reference evidence="24" key="2">
    <citation type="journal article" date="2023" name="IMA Fungus">
        <title>Comparative genomic study of the Penicillium genus elucidates a diverse pangenome and 15 lateral gene transfer events.</title>
        <authorList>
            <person name="Petersen C."/>
            <person name="Sorensen T."/>
            <person name="Nielsen M.R."/>
            <person name="Sondergaard T.E."/>
            <person name="Sorensen J.L."/>
            <person name="Fitzpatrick D.A."/>
            <person name="Frisvad J.C."/>
            <person name="Nielsen K.L."/>
        </authorList>
    </citation>
    <scope>NUCLEOTIDE SEQUENCE</scope>
    <source>
        <strain evidence="24">IBT 26290</strain>
    </source>
</reference>
<gene>
    <name evidence="24" type="ORF">N7482_006219</name>
</gene>
<feature type="signal peptide" evidence="22">
    <location>
        <begin position="1"/>
        <end position="21"/>
    </location>
</feature>
<keyword evidence="4" id="KW-1003">Cell membrane</keyword>
<sequence length="389" mass="40196">MPSLFQYATAALAVAVPFAAAQTFTDCNPLDKTCPADAGTTESKMTFDFTQASGLSKWKTTANTVNAGSNGAAFTIHKRGEAPTIETDFYILFGEVSVTMMAAPGQGIVSSIVFESDDLDEIDWEALGGDTTTIETNYFGKGDTTTYNRATWPAVSNPQTTFHTYTVNWQKDQTVWSIDGNPVRTLKYSDAQGGARYPQTPMRVRLGVWAGGDSANGEGTIEWAGGETDYSQAPFSMYVKSVEITNANPADSYTYTDNTGSYESIKLSGAVALSETSSSSSSVSSTSSDSTKSSTSTATTMVTATQTSSTAKSTTAGSTEASSSGTTSGSSSGSSSSTTSSGSSSGSAAGTTSSTSATASTTFNAAANVVANYIGPLSLLGLLTAFFQL</sequence>
<dbReference type="CDD" id="cd02183">
    <property type="entry name" value="GH16_fungal_CRH1_transglycosylase"/>
    <property type="match status" value="1"/>
</dbReference>
<keyword evidence="14 24" id="KW-0326">Glycosidase</keyword>
<dbReference type="EMBL" id="JAPQKN010000003">
    <property type="protein sequence ID" value="KAJ5167438.1"/>
    <property type="molecule type" value="Genomic_DNA"/>
</dbReference>
<keyword evidence="10 18" id="KW-0378">Hydrolase</keyword>
<name>A0A9W9LP72_9EURO</name>
<evidence type="ECO:0000256" key="2">
    <source>
        <dbReference type="ARBA" id="ARBA00004191"/>
    </source>
</evidence>
<feature type="region of interest" description="Disordered" evidence="21">
    <location>
        <begin position="276"/>
        <end position="351"/>
    </location>
</feature>
<feature type="active site" description="Nucleophile" evidence="19">
    <location>
        <position position="121"/>
    </location>
</feature>
<evidence type="ECO:0000256" key="21">
    <source>
        <dbReference type="SAM" id="MobiDB-lite"/>
    </source>
</evidence>
<dbReference type="FunFam" id="2.60.120.200:FF:000152">
    <property type="entry name" value="Cell wall glucanase"/>
    <property type="match status" value="1"/>
</dbReference>
<evidence type="ECO:0000256" key="22">
    <source>
        <dbReference type="SAM" id="SignalP"/>
    </source>
</evidence>
<evidence type="ECO:0000259" key="23">
    <source>
        <dbReference type="PROSITE" id="PS51762"/>
    </source>
</evidence>
<dbReference type="EC" id="3.2.-.-" evidence="18"/>
<reference evidence="24" key="1">
    <citation type="submission" date="2022-11" db="EMBL/GenBank/DDBJ databases">
        <authorList>
            <person name="Petersen C."/>
        </authorList>
    </citation>
    <scope>NUCLEOTIDE SEQUENCE</scope>
    <source>
        <strain evidence="24">IBT 26290</strain>
    </source>
</reference>
<keyword evidence="15" id="KW-0961">Cell wall biogenesis/degradation</keyword>
<evidence type="ECO:0000256" key="17">
    <source>
        <dbReference type="ARBA" id="ARBA00093308"/>
    </source>
</evidence>
<evidence type="ECO:0000256" key="13">
    <source>
        <dbReference type="ARBA" id="ARBA00023288"/>
    </source>
</evidence>
<dbReference type="PANTHER" id="PTHR10963:SF27">
    <property type="entry name" value="GLYCOSIDASE-RELATED"/>
    <property type="match status" value="1"/>
</dbReference>
<dbReference type="Gene3D" id="2.60.120.200">
    <property type="match status" value="1"/>
</dbReference>
<evidence type="ECO:0000256" key="10">
    <source>
        <dbReference type="ARBA" id="ARBA00022801"/>
    </source>
</evidence>
<evidence type="ECO:0000256" key="12">
    <source>
        <dbReference type="ARBA" id="ARBA00023180"/>
    </source>
</evidence>
<keyword evidence="7" id="KW-0328">Glycosyltransferase</keyword>
<feature type="disulfide bond" evidence="20">
    <location>
        <begin position="27"/>
        <end position="34"/>
    </location>
</feature>
<evidence type="ECO:0000256" key="19">
    <source>
        <dbReference type="PIRSR" id="PIRSR037299-1"/>
    </source>
</evidence>
<comment type="subcellular location">
    <subcellularLocation>
        <location evidence="3">Cell membrane</location>
        <topology evidence="3">Lipid-anchor</topology>
        <topology evidence="3">GPI-anchor</topology>
    </subcellularLocation>
    <subcellularLocation>
        <location evidence="2">Secreted</location>
        <location evidence="2">Cell wall</location>
    </subcellularLocation>
</comment>
<evidence type="ECO:0000256" key="9">
    <source>
        <dbReference type="ARBA" id="ARBA00022729"/>
    </source>
</evidence>
<keyword evidence="25" id="KW-1185">Reference proteome</keyword>
<keyword evidence="11 18" id="KW-0472">Membrane</keyword>
<dbReference type="PROSITE" id="PS51762">
    <property type="entry name" value="GH16_2"/>
    <property type="match status" value="1"/>
</dbReference>
<dbReference type="GO" id="GO:0031505">
    <property type="term" value="P:fungal-type cell wall organization"/>
    <property type="evidence" value="ECO:0007669"/>
    <property type="project" value="TreeGrafter"/>
</dbReference>
<keyword evidence="5" id="KW-0134">Cell wall</keyword>
<keyword evidence="20" id="KW-1015">Disulfide bond</keyword>
<organism evidence="24 25">
    <name type="scientific">Penicillium canariense</name>
    <dbReference type="NCBI Taxonomy" id="189055"/>
    <lineage>
        <taxon>Eukaryota</taxon>
        <taxon>Fungi</taxon>
        <taxon>Dikarya</taxon>
        <taxon>Ascomycota</taxon>
        <taxon>Pezizomycotina</taxon>
        <taxon>Eurotiomycetes</taxon>
        <taxon>Eurotiomycetidae</taxon>
        <taxon>Eurotiales</taxon>
        <taxon>Aspergillaceae</taxon>
        <taxon>Penicillium</taxon>
    </lineage>
</organism>
<evidence type="ECO:0000256" key="5">
    <source>
        <dbReference type="ARBA" id="ARBA00022512"/>
    </source>
</evidence>
<evidence type="ECO:0000256" key="4">
    <source>
        <dbReference type="ARBA" id="ARBA00022475"/>
    </source>
</evidence>
<dbReference type="GO" id="GO:0098552">
    <property type="term" value="C:side of membrane"/>
    <property type="evidence" value="ECO:0007669"/>
    <property type="project" value="UniProtKB-KW"/>
</dbReference>
<feature type="active site" description="Proton donor" evidence="19">
    <location>
        <position position="125"/>
    </location>
</feature>
<evidence type="ECO:0000256" key="20">
    <source>
        <dbReference type="PIRSR" id="PIRSR037299-2"/>
    </source>
</evidence>
<comment type="catalytic activity">
    <reaction evidence="1">
        <text>Random endo-hydrolysis of N-acetyl-beta-D-glucosaminide (1-&gt;4)-beta-linkages in chitin and chitodextrins.</text>
        <dbReference type="EC" id="3.2.1.14"/>
    </reaction>
</comment>
<keyword evidence="12" id="KW-0325">Glycoprotein</keyword>
<feature type="domain" description="GH16" evidence="23">
    <location>
        <begin position="1"/>
        <end position="239"/>
    </location>
</feature>
<keyword evidence="8" id="KW-0808">Transferase</keyword>
<comment type="caution">
    <text evidence="24">The sequence shown here is derived from an EMBL/GenBank/DDBJ whole genome shotgun (WGS) entry which is preliminary data.</text>
</comment>
<dbReference type="AlphaFoldDB" id="A0A9W9LP72"/>
<evidence type="ECO:0000256" key="7">
    <source>
        <dbReference type="ARBA" id="ARBA00022676"/>
    </source>
</evidence>
<evidence type="ECO:0000256" key="14">
    <source>
        <dbReference type="ARBA" id="ARBA00023295"/>
    </source>
</evidence>